<dbReference type="Proteomes" id="UP000002495">
    <property type="component" value="Chromosome"/>
</dbReference>
<gene>
    <name evidence="3" type="ordered locus">HH_0970</name>
</gene>
<evidence type="ECO:0000256" key="2">
    <source>
        <dbReference type="ARBA" id="ARBA00022679"/>
    </source>
</evidence>
<dbReference type="InterPro" id="IPR003788">
    <property type="entry name" value="NDUFAF7"/>
</dbReference>
<dbReference type="AlphaFoldDB" id="Q7VHJ7"/>
<dbReference type="PANTHER" id="PTHR12049">
    <property type="entry name" value="PROTEIN ARGININE METHYLTRANSFERASE NDUFAF7, MITOCHONDRIAL"/>
    <property type="match status" value="1"/>
</dbReference>
<sequence>MPLKPYKMPPIPFSTFMKKSLYGQNGYYTNPHRVGKSGDFYTSVSASKFFGGAIASYILNLVEKGHLNLPLRIVEIGANNGYLLGDVALFLDALSTHFLRDCEFATIEPLPSLREAQKSHFSTLRFSTNISFNAFETLPLPEKSSDIFILSNELFDSIACDVMQDKKILYITQEEKNWQGLWQEIDTNPLPSQSAVLLNLLKNNPMPYKQEILPHWIPLIEQLSYIAKAHKKSYFLTFDYGTKNLTNPLSYNPRFYHSHAVMNLKDILGQNINFYSLYQNADITYDVDISLLNILFSHYGFELVFEDYQAKVLIEQMGILSLLESFERAQGFATYLKEIHKVKTLLHTMGGRFMGICYKLCNTTL</sequence>
<dbReference type="InterPro" id="IPR029063">
    <property type="entry name" value="SAM-dependent_MTases_sf"/>
</dbReference>
<dbReference type="GO" id="GO:0035243">
    <property type="term" value="F:protein-arginine omega-N symmetric methyltransferase activity"/>
    <property type="evidence" value="ECO:0007669"/>
    <property type="project" value="TreeGrafter"/>
</dbReference>
<evidence type="ECO:0000256" key="1">
    <source>
        <dbReference type="ARBA" id="ARBA00022603"/>
    </source>
</evidence>
<protein>
    <recommendedName>
        <fullName evidence="5">SAM-dependent methyltransferase</fullName>
    </recommendedName>
</protein>
<evidence type="ECO:0008006" key="5">
    <source>
        <dbReference type="Google" id="ProtNLM"/>
    </source>
</evidence>
<keyword evidence="2" id="KW-0808">Transferase</keyword>
<accession>Q7VHJ7</accession>
<proteinExistence type="predicted"/>
<name>Q7VHJ7_HELHP</name>
<evidence type="ECO:0000313" key="4">
    <source>
        <dbReference type="Proteomes" id="UP000002495"/>
    </source>
</evidence>
<dbReference type="eggNOG" id="COG1565">
    <property type="taxonomic scope" value="Bacteria"/>
</dbReference>
<organism evidence="3 4">
    <name type="scientific">Helicobacter hepaticus (strain ATCC 51449 / 3B1)</name>
    <dbReference type="NCBI Taxonomy" id="235279"/>
    <lineage>
        <taxon>Bacteria</taxon>
        <taxon>Pseudomonadati</taxon>
        <taxon>Campylobacterota</taxon>
        <taxon>Epsilonproteobacteria</taxon>
        <taxon>Campylobacterales</taxon>
        <taxon>Helicobacteraceae</taxon>
        <taxon>Helicobacter</taxon>
    </lineage>
</organism>
<evidence type="ECO:0000313" key="3">
    <source>
        <dbReference type="EMBL" id="AAP77567.1"/>
    </source>
</evidence>
<dbReference type="GO" id="GO:0032259">
    <property type="term" value="P:methylation"/>
    <property type="evidence" value="ECO:0007669"/>
    <property type="project" value="UniProtKB-KW"/>
</dbReference>
<dbReference type="PANTHER" id="PTHR12049:SF7">
    <property type="entry name" value="PROTEIN ARGININE METHYLTRANSFERASE NDUFAF7, MITOCHONDRIAL"/>
    <property type="match status" value="1"/>
</dbReference>
<reference evidence="3 4" key="1">
    <citation type="journal article" date="2003" name="Proc. Natl. Acad. Sci. U.S.A.">
        <title>The complete genome sequence of the carcinogenic bacterium Helicobacter hepaticus.</title>
        <authorList>
            <person name="Suerbaum S."/>
            <person name="Josenhans C."/>
            <person name="Sterzenbach T."/>
            <person name="Drescher B."/>
            <person name="Brandt P."/>
            <person name="Bell M."/>
            <person name="Droege M."/>
            <person name="Fartmann B."/>
            <person name="Fischer H.-P."/>
            <person name="Ge Z."/>
            <person name="Hoerster A."/>
            <person name="Holland R."/>
            <person name="Klein K."/>
            <person name="Koenig J."/>
            <person name="Macko L."/>
            <person name="Mendz G.L."/>
            <person name="Nyakatura G."/>
            <person name="Schauer D.B."/>
            <person name="Shen Z."/>
            <person name="Weber J."/>
            <person name="Frosch M."/>
            <person name="Fox J.G."/>
        </authorList>
    </citation>
    <scope>NUCLEOTIDE SEQUENCE [LARGE SCALE GENOMIC DNA]</scope>
    <source>
        <strain evidence="4">ATCC 51449 / 3B1</strain>
    </source>
</reference>
<dbReference type="InterPro" id="IPR038375">
    <property type="entry name" value="NDUFAF7_sf"/>
</dbReference>
<keyword evidence="4" id="KW-1185">Reference proteome</keyword>
<keyword evidence="1" id="KW-0489">Methyltransferase</keyword>
<dbReference type="EMBL" id="AE017125">
    <property type="protein sequence ID" value="AAP77567.1"/>
    <property type="molecule type" value="Genomic_DNA"/>
</dbReference>
<dbReference type="Pfam" id="PF02636">
    <property type="entry name" value="Methyltransf_28"/>
    <property type="match status" value="1"/>
</dbReference>
<dbReference type="HOGENOM" id="CLU_054026_0_0_7"/>
<dbReference type="SUPFAM" id="SSF53335">
    <property type="entry name" value="S-adenosyl-L-methionine-dependent methyltransferases"/>
    <property type="match status" value="1"/>
</dbReference>
<dbReference type="STRING" id="235279.HH_0970"/>
<dbReference type="KEGG" id="hhe:HH_0970"/>
<dbReference type="Gene3D" id="3.40.50.12710">
    <property type="match status" value="1"/>
</dbReference>